<evidence type="ECO:0000313" key="4">
    <source>
        <dbReference type="EMBL" id="BDU49906.1"/>
    </source>
</evidence>
<dbReference type="Pfam" id="PF07228">
    <property type="entry name" value="SpoIIE"/>
    <property type="match status" value="1"/>
</dbReference>
<keyword evidence="1" id="KW-0378">Hydrolase</keyword>
<proteinExistence type="predicted"/>
<dbReference type="PANTHER" id="PTHR43156:SF2">
    <property type="entry name" value="STAGE II SPORULATION PROTEIN E"/>
    <property type="match status" value="1"/>
</dbReference>
<keyword evidence="5" id="KW-1185">Reference proteome</keyword>
<dbReference type="InterPro" id="IPR036457">
    <property type="entry name" value="PPM-type-like_dom_sf"/>
</dbReference>
<name>A0AAU9DV02_9FUSO</name>
<keyword evidence="2" id="KW-0812">Transmembrane</keyword>
<dbReference type="PANTHER" id="PTHR43156">
    <property type="entry name" value="STAGE II SPORULATION PROTEIN E-RELATED"/>
    <property type="match status" value="1"/>
</dbReference>
<dbReference type="AlphaFoldDB" id="A0AAU9DV02"/>
<keyword evidence="2" id="KW-0472">Membrane</keyword>
<dbReference type="Gene3D" id="3.60.40.10">
    <property type="entry name" value="PPM-type phosphatase domain"/>
    <property type="match status" value="1"/>
</dbReference>
<evidence type="ECO:0000313" key="5">
    <source>
        <dbReference type="Proteomes" id="UP001321582"/>
    </source>
</evidence>
<feature type="domain" description="PPM-type phosphatase" evidence="3">
    <location>
        <begin position="174"/>
        <end position="375"/>
    </location>
</feature>
<evidence type="ECO:0000256" key="1">
    <source>
        <dbReference type="ARBA" id="ARBA00022801"/>
    </source>
</evidence>
<dbReference type="InterPro" id="IPR052016">
    <property type="entry name" value="Bact_Sigma-Reg"/>
</dbReference>
<dbReference type="SUPFAM" id="SSF81606">
    <property type="entry name" value="PP2C-like"/>
    <property type="match status" value="1"/>
</dbReference>
<reference evidence="4 5" key="1">
    <citation type="submission" date="2022-11" db="EMBL/GenBank/DDBJ databases">
        <title>Haliovirga abyssi gen. nov., sp. nov., a mesophilic fermentative bacterium isolated from the Iheya North hydrothermal field and the proposal of Haliovirgaceae fam. nov.</title>
        <authorList>
            <person name="Miyazaki U."/>
            <person name="Tame A."/>
            <person name="Miyazaki J."/>
            <person name="Takai K."/>
            <person name="Sawayama S."/>
            <person name="Kitajima M."/>
            <person name="Okamoto A."/>
            <person name="Nakagawa S."/>
        </authorList>
    </citation>
    <scope>NUCLEOTIDE SEQUENCE [LARGE SCALE GENOMIC DNA]</scope>
    <source>
        <strain evidence="4 5">IC12</strain>
    </source>
</reference>
<dbReference type="KEGG" id="haby:HLVA_04750"/>
<dbReference type="RefSeq" id="WP_307904846.1">
    <property type="nucleotide sequence ID" value="NZ_AP027059.1"/>
</dbReference>
<dbReference type="GO" id="GO:0016791">
    <property type="term" value="F:phosphatase activity"/>
    <property type="evidence" value="ECO:0007669"/>
    <property type="project" value="TreeGrafter"/>
</dbReference>
<evidence type="ECO:0000259" key="3">
    <source>
        <dbReference type="SMART" id="SM00331"/>
    </source>
</evidence>
<dbReference type="EMBL" id="AP027059">
    <property type="protein sequence ID" value="BDU49906.1"/>
    <property type="molecule type" value="Genomic_DNA"/>
</dbReference>
<sequence>MRNIIIFTFFSVIILFFEYSDYFEYKKYIISVEEKNELNFIENLNKDSINKVKNREVYNLNEKYSLKEVDFYLGKSLSYKNNRVKYVKNKLFSKRWNYIFVRDIRESLKKLNQNIITKSFETVLFFILFLMFVLVDSKNKTYLLEIKHKEDLEKDLNKAKAIQDKLFKEINISKERYQIKSFYKSYREVGGDFYGIEEISKGKYFIYVGDSAGHGLHAALISSFSKITIENLRNKGYNILEIVEELNNNFLTIEGFEDYYVTLFLGIFDFNLMELEYLSCGHEIPFALKDNKIKDLFTAKENNMVIGMLEEVPFIKNKVKIEAGVNYLIYTDGILDTIGEDELKRVLTKYGEEGVKEILKNSEPKDDMSYIEVSIK</sequence>
<dbReference type="InterPro" id="IPR001932">
    <property type="entry name" value="PPM-type_phosphatase-like_dom"/>
</dbReference>
<gene>
    <name evidence="4" type="ORF">HLVA_04750</name>
</gene>
<keyword evidence="2" id="KW-1133">Transmembrane helix</keyword>
<organism evidence="4 5">
    <name type="scientific">Haliovirga abyssi</name>
    <dbReference type="NCBI Taxonomy" id="2996794"/>
    <lineage>
        <taxon>Bacteria</taxon>
        <taxon>Fusobacteriati</taxon>
        <taxon>Fusobacteriota</taxon>
        <taxon>Fusobacteriia</taxon>
        <taxon>Fusobacteriales</taxon>
        <taxon>Haliovirgaceae</taxon>
        <taxon>Haliovirga</taxon>
    </lineage>
</organism>
<dbReference type="Proteomes" id="UP001321582">
    <property type="component" value="Chromosome"/>
</dbReference>
<accession>A0AAU9DV02</accession>
<protein>
    <recommendedName>
        <fullName evidence="3">PPM-type phosphatase domain-containing protein</fullName>
    </recommendedName>
</protein>
<feature type="transmembrane region" description="Helical" evidence="2">
    <location>
        <begin position="115"/>
        <end position="135"/>
    </location>
</feature>
<feature type="transmembrane region" description="Helical" evidence="2">
    <location>
        <begin position="6"/>
        <end position="25"/>
    </location>
</feature>
<evidence type="ECO:0000256" key="2">
    <source>
        <dbReference type="SAM" id="Phobius"/>
    </source>
</evidence>
<dbReference type="SMART" id="SM00331">
    <property type="entry name" value="PP2C_SIG"/>
    <property type="match status" value="1"/>
</dbReference>